<dbReference type="InterPro" id="IPR000073">
    <property type="entry name" value="AB_hydrolase_1"/>
</dbReference>
<dbReference type="PANTHER" id="PTHR43798">
    <property type="entry name" value="MONOACYLGLYCEROL LIPASE"/>
    <property type="match status" value="1"/>
</dbReference>
<dbReference type="PANTHER" id="PTHR43798:SF33">
    <property type="entry name" value="HYDROLASE, PUTATIVE (AFU_ORTHOLOGUE AFUA_2G14860)-RELATED"/>
    <property type="match status" value="1"/>
</dbReference>
<protein>
    <submittedName>
        <fullName evidence="2">Alpha/beta fold hydrolase</fullName>
    </submittedName>
</protein>
<dbReference type="Pfam" id="PF12697">
    <property type="entry name" value="Abhydrolase_6"/>
    <property type="match status" value="1"/>
</dbReference>
<dbReference type="SUPFAM" id="SSF53474">
    <property type="entry name" value="alpha/beta-Hydrolases"/>
    <property type="match status" value="1"/>
</dbReference>
<gene>
    <name evidence="2" type="ORF">GON01_06895</name>
</gene>
<comment type="caution">
    <text evidence="2">The sequence shown here is derived from an EMBL/GenBank/DDBJ whole genome shotgun (WGS) entry which is preliminary data.</text>
</comment>
<keyword evidence="2" id="KW-0378">Hydrolase</keyword>
<evidence type="ECO:0000313" key="3">
    <source>
        <dbReference type="Proteomes" id="UP000441389"/>
    </source>
</evidence>
<evidence type="ECO:0000259" key="1">
    <source>
        <dbReference type="Pfam" id="PF12697"/>
    </source>
</evidence>
<feature type="domain" description="AB hydrolase-1" evidence="1">
    <location>
        <begin position="77"/>
        <end position="307"/>
    </location>
</feature>
<dbReference type="Proteomes" id="UP000441389">
    <property type="component" value="Unassembled WGS sequence"/>
</dbReference>
<dbReference type="GO" id="GO:0016020">
    <property type="term" value="C:membrane"/>
    <property type="evidence" value="ECO:0007669"/>
    <property type="project" value="TreeGrafter"/>
</dbReference>
<name>A0A6I4J2H6_9SPHN</name>
<dbReference type="AlphaFoldDB" id="A0A6I4J2H6"/>
<dbReference type="EMBL" id="WQMS01000007">
    <property type="protein sequence ID" value="MVO77661.1"/>
    <property type="molecule type" value="Genomic_DNA"/>
</dbReference>
<reference evidence="2 3" key="1">
    <citation type="submission" date="2019-12" db="EMBL/GenBank/DDBJ databases">
        <authorList>
            <person name="Huq M.A."/>
        </authorList>
    </citation>
    <scope>NUCLEOTIDE SEQUENCE [LARGE SCALE GENOMIC DNA]</scope>
    <source>
        <strain evidence="2 3">MAH-20</strain>
    </source>
</reference>
<keyword evidence="3" id="KW-1185">Reference proteome</keyword>
<proteinExistence type="predicted"/>
<dbReference type="PROSITE" id="PS51318">
    <property type="entry name" value="TAT"/>
    <property type="match status" value="1"/>
</dbReference>
<dbReference type="InterPro" id="IPR029058">
    <property type="entry name" value="AB_hydrolase_fold"/>
</dbReference>
<dbReference type="GO" id="GO:0016787">
    <property type="term" value="F:hydrolase activity"/>
    <property type="evidence" value="ECO:0007669"/>
    <property type="project" value="UniProtKB-KW"/>
</dbReference>
<accession>A0A6I4J2H6</accession>
<dbReference type="InterPro" id="IPR050266">
    <property type="entry name" value="AB_hydrolase_sf"/>
</dbReference>
<sequence length="315" mass="32992">MSSSRVIGSCLGREAWDWKHDFVSEGSTDPRQRATAMNRRTFLSGCAAAALFGTAGRALAFSSGRVSVQVRGEGPDVILIPGLTNGRDVWDGTVRAVPGYRYHLVQVAGFAGEPARGNADGAIVSGVAGEIARYIVEAGLRRPALIGHSMGGIVAMMVAARYPARVGKVMAVDILPSPASGFGFAGTQVAPLADALFNGLMGSPQGRSVLDALIGGFGGSGVASSRSDSAVVARATHELARTDLTPELPRITAPLTVVYAVPDIPADAVAVDRLYRIGYAPAHGAKLRRVAGSGHMIMYDRPQRFYAEVRDFLKG</sequence>
<dbReference type="InterPro" id="IPR006311">
    <property type="entry name" value="TAT_signal"/>
</dbReference>
<dbReference type="Gene3D" id="3.40.50.1820">
    <property type="entry name" value="alpha/beta hydrolase"/>
    <property type="match status" value="1"/>
</dbReference>
<evidence type="ECO:0000313" key="2">
    <source>
        <dbReference type="EMBL" id="MVO77661.1"/>
    </source>
</evidence>
<organism evidence="2 3">
    <name type="scientific">Sphingomonas horti</name>
    <dbReference type="NCBI Taxonomy" id="2682842"/>
    <lineage>
        <taxon>Bacteria</taxon>
        <taxon>Pseudomonadati</taxon>
        <taxon>Pseudomonadota</taxon>
        <taxon>Alphaproteobacteria</taxon>
        <taxon>Sphingomonadales</taxon>
        <taxon>Sphingomonadaceae</taxon>
        <taxon>Sphingomonas</taxon>
    </lineage>
</organism>